<feature type="domain" description="HTH marR-type" evidence="2">
    <location>
        <begin position="3"/>
        <end position="138"/>
    </location>
</feature>
<proteinExistence type="predicted"/>
<dbReference type="PATRIC" id="fig|54915.3.peg.3573"/>
<dbReference type="Proteomes" id="UP000036834">
    <property type="component" value="Unassembled WGS sequence"/>
</dbReference>
<dbReference type="Pfam" id="PF12802">
    <property type="entry name" value="MarR_2"/>
    <property type="match status" value="1"/>
</dbReference>
<reference evidence="4" key="2">
    <citation type="submission" date="2015-07" db="EMBL/GenBank/DDBJ databases">
        <title>MeaNS - Measles Nucleotide Surveillance Program.</title>
        <authorList>
            <person name="Tran T."/>
            <person name="Druce J."/>
        </authorList>
    </citation>
    <scope>NUCLEOTIDE SEQUENCE</scope>
    <source>
        <strain evidence="4">DSM 9887</strain>
    </source>
</reference>
<reference evidence="3 6" key="3">
    <citation type="submission" date="2019-06" db="EMBL/GenBank/DDBJ databases">
        <title>Whole genome shotgun sequence of Brevibacillus reuszeri NBRC 15719.</title>
        <authorList>
            <person name="Hosoyama A."/>
            <person name="Uohara A."/>
            <person name="Ohji S."/>
            <person name="Ichikawa N."/>
        </authorList>
    </citation>
    <scope>NUCLEOTIDE SEQUENCE [LARGE SCALE GENOMIC DNA]</scope>
    <source>
        <strain evidence="3 6">NBRC 15719</strain>
    </source>
</reference>
<keyword evidence="6" id="KW-1185">Reference proteome</keyword>
<accession>A0A0K9YS49</accession>
<dbReference type="PANTHER" id="PTHR33164">
    <property type="entry name" value="TRANSCRIPTIONAL REGULATOR, MARR FAMILY"/>
    <property type="match status" value="1"/>
</dbReference>
<dbReference type="Proteomes" id="UP000319578">
    <property type="component" value="Unassembled WGS sequence"/>
</dbReference>
<protein>
    <submittedName>
        <fullName evidence="4">MarR family transcriptional regulator</fullName>
    </submittedName>
</protein>
<dbReference type="Gene3D" id="1.10.10.10">
    <property type="entry name" value="Winged helix-like DNA-binding domain superfamily/Winged helix DNA-binding domain"/>
    <property type="match status" value="1"/>
</dbReference>
<evidence type="ECO:0000259" key="2">
    <source>
        <dbReference type="PROSITE" id="PS50995"/>
    </source>
</evidence>
<dbReference type="SUPFAM" id="SSF46785">
    <property type="entry name" value="Winged helix' DNA-binding domain"/>
    <property type="match status" value="1"/>
</dbReference>
<dbReference type="InterPro" id="IPR039422">
    <property type="entry name" value="MarR/SlyA-like"/>
</dbReference>
<dbReference type="CDD" id="cd00090">
    <property type="entry name" value="HTH_ARSR"/>
    <property type="match status" value="1"/>
</dbReference>
<dbReference type="PROSITE" id="PS50995">
    <property type="entry name" value="HTH_MARR_2"/>
    <property type="match status" value="1"/>
</dbReference>
<organism evidence="4 5">
    <name type="scientific">Brevibacillus reuszeri</name>
    <dbReference type="NCBI Taxonomy" id="54915"/>
    <lineage>
        <taxon>Bacteria</taxon>
        <taxon>Bacillati</taxon>
        <taxon>Bacillota</taxon>
        <taxon>Bacilli</taxon>
        <taxon>Bacillales</taxon>
        <taxon>Paenibacillaceae</taxon>
        <taxon>Brevibacillus</taxon>
    </lineage>
</organism>
<dbReference type="GO" id="GO:0003700">
    <property type="term" value="F:DNA-binding transcription factor activity"/>
    <property type="evidence" value="ECO:0007669"/>
    <property type="project" value="InterPro"/>
</dbReference>
<gene>
    <name evidence="4" type="ORF">ADS79_22230</name>
    <name evidence="3" type="ORF">BRE01_08470</name>
</gene>
<dbReference type="InterPro" id="IPR036390">
    <property type="entry name" value="WH_DNA-bd_sf"/>
</dbReference>
<reference evidence="5" key="1">
    <citation type="submission" date="2015-07" db="EMBL/GenBank/DDBJ databases">
        <title>Genome sequencing project for genomic taxonomy and phylogenomics of Bacillus-like bacteria.</title>
        <authorList>
            <person name="Liu B."/>
            <person name="Wang J."/>
            <person name="Zhu Y."/>
            <person name="Liu G."/>
            <person name="Chen Q."/>
            <person name="Chen Z."/>
            <person name="Lan J."/>
            <person name="Che J."/>
            <person name="Ge C."/>
            <person name="Shi H."/>
            <person name="Pan Z."/>
            <person name="Liu X."/>
        </authorList>
    </citation>
    <scope>NUCLEOTIDE SEQUENCE [LARGE SCALE GENOMIC DNA]</scope>
    <source>
        <strain evidence="5">DSM 9887</strain>
    </source>
</reference>
<dbReference type="STRING" id="54915.ADS79_22230"/>
<evidence type="ECO:0000313" key="3">
    <source>
        <dbReference type="EMBL" id="GED67145.1"/>
    </source>
</evidence>
<dbReference type="SMART" id="SM00347">
    <property type="entry name" value="HTH_MARR"/>
    <property type="match status" value="1"/>
</dbReference>
<dbReference type="GO" id="GO:0006950">
    <property type="term" value="P:response to stress"/>
    <property type="evidence" value="ECO:0007669"/>
    <property type="project" value="TreeGrafter"/>
</dbReference>
<dbReference type="OrthoDB" id="2314798at2"/>
<dbReference type="EMBL" id="BJON01000003">
    <property type="protein sequence ID" value="GED67145.1"/>
    <property type="molecule type" value="Genomic_DNA"/>
</dbReference>
<sequence>MNQNDVFFKFVAFTASLHRVTHELTREARPDSITPVQYSILEHLAVSQPVTPSQLSDCLHISMPNTSRELRKLAENQLIEKVEDHVDRRKHYIRLSKEGQHVMDEAFAGIKARFFNLIEHASPEDVEEMKCALDVLQKHLFQ</sequence>
<dbReference type="RefSeq" id="WP_049740534.1">
    <property type="nucleotide sequence ID" value="NZ_BJON01000003.1"/>
</dbReference>
<dbReference type="PRINTS" id="PR00598">
    <property type="entry name" value="HTHMARR"/>
</dbReference>
<name>A0A0K9YS49_9BACL</name>
<keyword evidence="1" id="KW-0238">DNA-binding</keyword>
<dbReference type="AlphaFoldDB" id="A0A0K9YS49"/>
<comment type="caution">
    <text evidence="4">The sequence shown here is derived from an EMBL/GenBank/DDBJ whole genome shotgun (WGS) entry which is preliminary data.</text>
</comment>
<evidence type="ECO:0000313" key="6">
    <source>
        <dbReference type="Proteomes" id="UP000319578"/>
    </source>
</evidence>
<dbReference type="InterPro" id="IPR036388">
    <property type="entry name" value="WH-like_DNA-bd_sf"/>
</dbReference>
<dbReference type="GO" id="GO:0003677">
    <property type="term" value="F:DNA binding"/>
    <property type="evidence" value="ECO:0007669"/>
    <property type="project" value="UniProtKB-KW"/>
</dbReference>
<dbReference type="InterPro" id="IPR000835">
    <property type="entry name" value="HTH_MarR-typ"/>
</dbReference>
<dbReference type="InterPro" id="IPR011991">
    <property type="entry name" value="ArsR-like_HTH"/>
</dbReference>
<evidence type="ECO:0000313" key="5">
    <source>
        <dbReference type="Proteomes" id="UP000036834"/>
    </source>
</evidence>
<evidence type="ECO:0000256" key="1">
    <source>
        <dbReference type="ARBA" id="ARBA00023125"/>
    </source>
</evidence>
<dbReference type="PANTHER" id="PTHR33164:SF101">
    <property type="entry name" value="TRANSCRIPTIONAL REPRESSOR MPRA"/>
    <property type="match status" value="1"/>
</dbReference>
<evidence type="ECO:0000313" key="4">
    <source>
        <dbReference type="EMBL" id="KNB71496.1"/>
    </source>
</evidence>
<dbReference type="EMBL" id="LGIQ01000009">
    <property type="protein sequence ID" value="KNB71496.1"/>
    <property type="molecule type" value="Genomic_DNA"/>
</dbReference>